<dbReference type="PROSITE" id="PS50234">
    <property type="entry name" value="VWFA"/>
    <property type="match status" value="1"/>
</dbReference>
<feature type="domain" description="VWFA" evidence="2">
    <location>
        <begin position="294"/>
        <end position="478"/>
    </location>
</feature>
<gene>
    <name evidence="3" type="ORF">J3R75_003315</name>
</gene>
<feature type="region of interest" description="Disordered" evidence="1">
    <location>
        <begin position="120"/>
        <end position="163"/>
    </location>
</feature>
<dbReference type="EMBL" id="JAUSVL010000001">
    <property type="protein sequence ID" value="MDQ0291208.1"/>
    <property type="molecule type" value="Genomic_DNA"/>
</dbReference>
<evidence type="ECO:0000259" key="2">
    <source>
        <dbReference type="PROSITE" id="PS50234"/>
    </source>
</evidence>
<dbReference type="Proteomes" id="UP001238163">
    <property type="component" value="Unassembled WGS sequence"/>
</dbReference>
<protein>
    <recommendedName>
        <fullName evidence="2">VWFA domain-containing protein</fullName>
    </recommendedName>
</protein>
<name>A0AAE4AQK6_9BACT</name>
<reference evidence="3" key="1">
    <citation type="submission" date="2023-07" db="EMBL/GenBank/DDBJ databases">
        <title>Genomic Encyclopedia of Type Strains, Phase IV (KMG-IV): sequencing the most valuable type-strain genomes for metagenomic binning, comparative biology and taxonomic classification.</title>
        <authorList>
            <person name="Goeker M."/>
        </authorList>
    </citation>
    <scope>NUCLEOTIDE SEQUENCE</scope>
    <source>
        <strain evidence="3">DSM 24202</strain>
    </source>
</reference>
<accession>A0AAE4AQK6</accession>
<sequence>MKLYKYMLASLLLSCLFHYVVIMALGRIPFREPGKQFHEEEQTPIRPTVQVIDFRDLTQRSNRLPDDRNRPQDDPSLADATREAGAELIRKVLEKEQLLEPPPLPKLRFAGIAPAVLAPKLPDSAPPEPEATAPRPKIVELDFKDLPPERQARPSDLSPKLDRLDVTDLKLPSLLPHGPLTSSQGGEYSVAARQGNVPKFRVPTLGEADVAIPEGTGSQLDQPVPFLATTSPMQTERFMPGDLESGLIELSQPFDAFVNVDVLVHNDALRGGGYFKISITPKLESDSLRDIPKDTLLIIDHSLSISNDKFKQFQSAVIEALAYLNPKDRFNVVAFNDRPQPLFESFAPALAQPVQEGQQFVRKLRRGGMTDVFGSIAPFVQASNGEMSRPLNIFLLSDGQSTVNIYQADDFLRRMVGINPGNVSIYPFSVGSEANRELLDFLGYLNRGYNYHVAELANFRAQLVDYIATHSSLIINDLKYMAAGDVGKELYPKAIPHLYRRETLLIFGRFGPLDDELVLTLSGRDASGARRDLVFRRRYRDCLPAGPELPQQWAGQKILHLLAERTLIVEPQARVQLQREIRRVAAEHNVFVPY</sequence>
<feature type="compositionally biased region" description="Basic and acidic residues" evidence="1">
    <location>
        <begin position="137"/>
        <end position="163"/>
    </location>
</feature>
<dbReference type="RefSeq" id="WP_307263662.1">
    <property type="nucleotide sequence ID" value="NZ_JAUSVL010000001.1"/>
</dbReference>
<evidence type="ECO:0000313" key="3">
    <source>
        <dbReference type="EMBL" id="MDQ0291208.1"/>
    </source>
</evidence>
<comment type="caution">
    <text evidence="3">The sequence shown here is derived from an EMBL/GenBank/DDBJ whole genome shotgun (WGS) entry which is preliminary data.</text>
</comment>
<evidence type="ECO:0000313" key="4">
    <source>
        <dbReference type="Proteomes" id="UP001238163"/>
    </source>
</evidence>
<keyword evidence="4" id="KW-1185">Reference proteome</keyword>
<proteinExistence type="predicted"/>
<evidence type="ECO:0000256" key="1">
    <source>
        <dbReference type="SAM" id="MobiDB-lite"/>
    </source>
</evidence>
<dbReference type="PANTHER" id="PTHR10338">
    <property type="entry name" value="INTER-ALPHA-TRYPSIN INHIBITOR HEAVY CHAIN FAMILY MEMBER"/>
    <property type="match status" value="1"/>
</dbReference>
<dbReference type="PANTHER" id="PTHR10338:SF108">
    <property type="entry name" value="INTER-ALPHA-TRYPSIN INHIBITOR HEAVY CHAIN H4-LIKE PROTEIN"/>
    <property type="match status" value="1"/>
</dbReference>
<dbReference type="SMART" id="SM00327">
    <property type="entry name" value="VWA"/>
    <property type="match status" value="1"/>
</dbReference>
<dbReference type="AlphaFoldDB" id="A0AAE4AQK6"/>
<dbReference type="SUPFAM" id="SSF53300">
    <property type="entry name" value="vWA-like"/>
    <property type="match status" value="1"/>
</dbReference>
<dbReference type="InterPro" id="IPR036465">
    <property type="entry name" value="vWFA_dom_sf"/>
</dbReference>
<dbReference type="Pfam" id="PF00092">
    <property type="entry name" value="VWA"/>
    <property type="match status" value="1"/>
</dbReference>
<organism evidence="3 4">
    <name type="scientific">Oligosphaera ethanolica</name>
    <dbReference type="NCBI Taxonomy" id="760260"/>
    <lineage>
        <taxon>Bacteria</taxon>
        <taxon>Pseudomonadati</taxon>
        <taxon>Lentisphaerota</taxon>
        <taxon>Oligosphaeria</taxon>
        <taxon>Oligosphaerales</taxon>
        <taxon>Oligosphaeraceae</taxon>
        <taxon>Oligosphaera</taxon>
    </lineage>
</organism>
<dbReference type="InterPro" id="IPR050934">
    <property type="entry name" value="ITIH"/>
</dbReference>
<feature type="compositionally biased region" description="Basic and acidic residues" evidence="1">
    <location>
        <begin position="59"/>
        <end position="73"/>
    </location>
</feature>
<dbReference type="InterPro" id="IPR002035">
    <property type="entry name" value="VWF_A"/>
</dbReference>
<dbReference type="Gene3D" id="3.40.50.410">
    <property type="entry name" value="von Willebrand factor, type A domain"/>
    <property type="match status" value="1"/>
</dbReference>
<feature type="region of interest" description="Disordered" evidence="1">
    <location>
        <begin position="59"/>
        <end position="79"/>
    </location>
</feature>